<accession>A0A418Y8G5</accession>
<evidence type="ECO:0000313" key="1">
    <source>
        <dbReference type="EMBL" id="RJG27638.1"/>
    </source>
</evidence>
<dbReference type="Proteomes" id="UP000284006">
    <property type="component" value="Unassembled WGS sequence"/>
</dbReference>
<comment type="caution">
    <text evidence="1">The sequence shown here is derived from an EMBL/GenBank/DDBJ whole genome shotgun (WGS) entry which is preliminary data.</text>
</comment>
<sequence>MIATAEINDNDECMRCGACCASFRVSFYWSEAEDRAIPDRATEQVSPFYMCMAGTNSKAPRCGALAGEIGGRVQCGLYDQRPSPCREVQPGDDKCLRARARHGLPALRASL</sequence>
<dbReference type="Pfam" id="PF03692">
    <property type="entry name" value="CxxCxxCC"/>
    <property type="match status" value="1"/>
</dbReference>
<evidence type="ECO:0000313" key="2">
    <source>
        <dbReference type="Proteomes" id="UP000284006"/>
    </source>
</evidence>
<gene>
    <name evidence="1" type="ORF">D3872_00645</name>
</gene>
<keyword evidence="2" id="KW-1185">Reference proteome</keyword>
<dbReference type="InterPro" id="IPR005358">
    <property type="entry name" value="Puta_zinc/iron-chelating_dom"/>
</dbReference>
<dbReference type="EMBL" id="QYUP01000008">
    <property type="protein sequence ID" value="RJG27638.1"/>
    <property type="molecule type" value="Genomic_DNA"/>
</dbReference>
<organism evidence="1 2">
    <name type="scientific">Massilia cavernae</name>
    <dbReference type="NCBI Taxonomy" id="2320864"/>
    <lineage>
        <taxon>Bacteria</taxon>
        <taxon>Pseudomonadati</taxon>
        <taxon>Pseudomonadota</taxon>
        <taxon>Betaproteobacteria</taxon>
        <taxon>Burkholderiales</taxon>
        <taxon>Oxalobacteraceae</taxon>
        <taxon>Telluria group</taxon>
        <taxon>Massilia</taxon>
    </lineage>
</organism>
<name>A0A418Y8G5_9BURK</name>
<dbReference type="OrthoDB" id="196483at2"/>
<protein>
    <submittedName>
        <fullName evidence="1">YkgJ family cysteine cluster protein</fullName>
    </submittedName>
</protein>
<reference evidence="1 2" key="1">
    <citation type="submission" date="2018-09" db="EMBL/GenBank/DDBJ databases">
        <authorList>
            <person name="Zhu H."/>
        </authorList>
    </citation>
    <scope>NUCLEOTIDE SEQUENCE [LARGE SCALE GENOMIC DNA]</scope>
    <source>
        <strain evidence="1 2">K1S02-61</strain>
    </source>
</reference>
<proteinExistence type="predicted"/>
<dbReference type="AlphaFoldDB" id="A0A418Y8G5"/>